<dbReference type="EMBL" id="CP071868">
    <property type="protein sequence ID" value="QTE28559.1"/>
    <property type="molecule type" value="Genomic_DNA"/>
</dbReference>
<gene>
    <name evidence="1" type="ORF">J4E96_14465</name>
</gene>
<dbReference type="KEGG" id="psic:J4E96_14465"/>
<proteinExistence type="predicted"/>
<name>A0A8A4ZC24_9MICO</name>
<organism evidence="1 2">
    <name type="scientific">Pengzhenrongella sicca</name>
    <dbReference type="NCBI Taxonomy" id="2819238"/>
    <lineage>
        <taxon>Bacteria</taxon>
        <taxon>Bacillati</taxon>
        <taxon>Actinomycetota</taxon>
        <taxon>Actinomycetes</taxon>
        <taxon>Micrococcales</taxon>
        <taxon>Pengzhenrongella</taxon>
    </lineage>
</organism>
<sequence length="202" mass="21592">MDDRLSVHVVAGGDSSTADLVRGLTSLSVDRKSRLELQVATKRSPALALLAQPCDVFVLSGHGYSDNNEEPAQWLLGGQTPASAVFTRADVPATFAASFVIFDTCGAHTLLPGLRIGLDPLVTLAYGSTNEDDFSSVASAQHTRVLRFIEAALDGAAMPGGGYDEPDFTKTALRRTWDWVTTHTLTSPRNPRYLLIPPVPVG</sequence>
<dbReference type="Proteomes" id="UP000663937">
    <property type="component" value="Chromosome"/>
</dbReference>
<keyword evidence="2" id="KW-1185">Reference proteome</keyword>
<dbReference type="AlphaFoldDB" id="A0A8A4ZC24"/>
<evidence type="ECO:0000313" key="1">
    <source>
        <dbReference type="EMBL" id="QTE28559.1"/>
    </source>
</evidence>
<dbReference type="RefSeq" id="WP_227422795.1">
    <property type="nucleotide sequence ID" value="NZ_CP071868.1"/>
</dbReference>
<evidence type="ECO:0000313" key="2">
    <source>
        <dbReference type="Proteomes" id="UP000663937"/>
    </source>
</evidence>
<accession>A0A8A4ZC24</accession>
<protein>
    <submittedName>
        <fullName evidence="1">Uncharacterized protein</fullName>
    </submittedName>
</protein>
<reference evidence="1" key="1">
    <citation type="submission" date="2021-03" db="EMBL/GenBank/DDBJ databases">
        <title>Pengzhenrongella sicca gen. nov., sp. nov., a new member of suborder Micrococcineae isolated from High-Arctic tundra soil.</title>
        <authorList>
            <person name="Peng F."/>
        </authorList>
    </citation>
    <scope>NUCLEOTIDE SEQUENCE</scope>
    <source>
        <strain evidence="1">LRZ-2</strain>
    </source>
</reference>